<feature type="chain" id="PRO_5012169241" description="DOMON domain-containing protein" evidence="2">
    <location>
        <begin position="23"/>
        <end position="539"/>
    </location>
</feature>
<reference evidence="4 5" key="1">
    <citation type="submission" date="2016-07" db="EMBL/GenBank/DDBJ databases">
        <title>Pervasive Adenine N6-methylation of Active Genes in Fungi.</title>
        <authorList>
            <consortium name="DOE Joint Genome Institute"/>
            <person name="Mondo S.J."/>
            <person name="Dannebaum R.O."/>
            <person name="Kuo R.C."/>
            <person name="Labutti K."/>
            <person name="Haridas S."/>
            <person name="Kuo A."/>
            <person name="Salamov A."/>
            <person name="Ahrendt S.R."/>
            <person name="Lipzen A."/>
            <person name="Sullivan W."/>
            <person name="Andreopoulos W.B."/>
            <person name="Clum A."/>
            <person name="Lindquist E."/>
            <person name="Daum C."/>
            <person name="Ramamoorthy G.K."/>
            <person name="Gryganskyi A."/>
            <person name="Culley D."/>
            <person name="Magnuson J.K."/>
            <person name="James T.Y."/>
            <person name="O'Malley M.A."/>
            <person name="Stajich J.E."/>
            <person name="Spatafora J.W."/>
            <person name="Visel A."/>
            <person name="Grigoriev I.V."/>
        </authorList>
    </citation>
    <scope>NUCLEOTIDE SEQUENCE [LARGE SCALE GENOMIC DNA]</scope>
    <source>
        <strain evidence="4 5">JEL800</strain>
    </source>
</reference>
<dbReference type="CDD" id="cd08760">
    <property type="entry name" value="Cyt_b561_FRRS1_like"/>
    <property type="match status" value="1"/>
</dbReference>
<dbReference type="CDD" id="cd09630">
    <property type="entry name" value="CDH_like_cytochrome"/>
    <property type="match status" value="1"/>
</dbReference>
<feature type="transmembrane region" description="Helical" evidence="1">
    <location>
        <begin position="346"/>
        <end position="366"/>
    </location>
</feature>
<feature type="domain" description="DOMON" evidence="3">
    <location>
        <begin position="59"/>
        <end position="142"/>
    </location>
</feature>
<keyword evidence="1" id="KW-0812">Transmembrane</keyword>
<gene>
    <name evidence="4" type="ORF">BCR33DRAFT_719558</name>
</gene>
<proteinExistence type="predicted"/>
<dbReference type="SUPFAM" id="SSF49344">
    <property type="entry name" value="CBD9-like"/>
    <property type="match status" value="2"/>
</dbReference>
<dbReference type="Proteomes" id="UP000193642">
    <property type="component" value="Unassembled WGS sequence"/>
</dbReference>
<evidence type="ECO:0000256" key="2">
    <source>
        <dbReference type="SAM" id="SignalP"/>
    </source>
</evidence>
<dbReference type="SMART" id="SM00664">
    <property type="entry name" value="DoH"/>
    <property type="match status" value="2"/>
</dbReference>
<accession>A0A1Y2BZI3</accession>
<organism evidence="4 5">
    <name type="scientific">Rhizoclosmatium globosum</name>
    <dbReference type="NCBI Taxonomy" id="329046"/>
    <lineage>
        <taxon>Eukaryota</taxon>
        <taxon>Fungi</taxon>
        <taxon>Fungi incertae sedis</taxon>
        <taxon>Chytridiomycota</taxon>
        <taxon>Chytridiomycota incertae sedis</taxon>
        <taxon>Chytridiomycetes</taxon>
        <taxon>Chytridiales</taxon>
        <taxon>Chytriomycetaceae</taxon>
        <taxon>Rhizoclosmatium</taxon>
    </lineage>
</organism>
<keyword evidence="1" id="KW-0472">Membrane</keyword>
<feature type="transmembrane region" description="Helical" evidence="1">
    <location>
        <begin position="459"/>
        <end position="479"/>
    </location>
</feature>
<comment type="caution">
    <text evidence="4">The sequence shown here is derived from an EMBL/GenBank/DDBJ whole genome shotgun (WGS) entry which is preliminary data.</text>
</comment>
<dbReference type="AlphaFoldDB" id="A0A1Y2BZI3"/>
<dbReference type="Gene3D" id="2.60.40.1210">
    <property type="entry name" value="Cellobiose dehydrogenase, cytochrome domain"/>
    <property type="match status" value="2"/>
</dbReference>
<dbReference type="STRING" id="329046.A0A1Y2BZI3"/>
<dbReference type="PANTHER" id="PTHR47797">
    <property type="entry name" value="DEHYDROGENASE, PUTATIVE (AFU_ORTHOLOGUE AFUA_8G05805)-RELATED"/>
    <property type="match status" value="1"/>
</dbReference>
<dbReference type="Gene3D" id="1.20.120.1770">
    <property type="match status" value="1"/>
</dbReference>
<name>A0A1Y2BZI3_9FUNG</name>
<feature type="transmembrane region" description="Helical" evidence="1">
    <location>
        <begin position="378"/>
        <end position="399"/>
    </location>
</feature>
<dbReference type="OrthoDB" id="19261at2759"/>
<feature type="domain" description="DOMON" evidence="3">
    <location>
        <begin position="200"/>
        <end position="291"/>
    </location>
</feature>
<feature type="signal peptide" evidence="2">
    <location>
        <begin position="1"/>
        <end position="22"/>
    </location>
</feature>
<feature type="transmembrane region" description="Helical" evidence="1">
    <location>
        <begin position="419"/>
        <end position="438"/>
    </location>
</feature>
<dbReference type="InterPro" id="IPR005018">
    <property type="entry name" value="DOMON_domain"/>
</dbReference>
<keyword evidence="1" id="KW-1133">Transmembrane helix</keyword>
<sequence>MMQARLLHVLVTLLCLSATTSAQTSCTQSGSMCATISTLSPSSQSGNVSITIQSTAKGWAGIAFGTKSMTQGGTAYVGWLDSRGTAVVSVRLLAGQSMPAFVQPATLGTTTVKADSAFPLVFTFLVPSSLVSAGTPTIYAMSKFAPMNRDSVDSNISPHNERGFFPQHSASTPPEHSVHCNTQHIPPVTFTVSSTTYKGWIAMGTGTGMSGSNMFVAWMNGTDSVVVSQRTTVVMILRPFGGSGGSGIGVGSGMSNGSVGMCFRVEFSVQVPLAYGYVSTTGVSRFILAASDVPPVDPANGASSFGKHSWETVVALDLSKDSSGSGDAVDEGSGDKRYAGGVDLCFFMGYACSWRGVFGSLFIFIARYLKNVLGHKWYLAHVWIMVVGVGVCTAVGIYAVEATIPDGVIRFVGSTRHGVLGTVIALALYPAQLVLGYVCNRLFSPKRVRVPVWDQVHWWIGRLLVLLAVVNMHLGLELYEAGKVWIAAYWTWVLLVLLGGFVFIGEWRMGGAVHHILAHERMPFQRHELEPISRASMSH</sequence>
<dbReference type="Pfam" id="PF16010">
    <property type="entry name" value="CDH-cyt"/>
    <property type="match status" value="1"/>
</dbReference>
<protein>
    <recommendedName>
        <fullName evidence="3">DOMON domain-containing protein</fullName>
    </recommendedName>
</protein>
<feature type="transmembrane region" description="Helical" evidence="1">
    <location>
        <begin position="485"/>
        <end position="504"/>
    </location>
</feature>
<evidence type="ECO:0000256" key="1">
    <source>
        <dbReference type="SAM" id="Phobius"/>
    </source>
</evidence>
<evidence type="ECO:0000259" key="3">
    <source>
        <dbReference type="SMART" id="SM00664"/>
    </source>
</evidence>
<dbReference type="InterPro" id="IPR015920">
    <property type="entry name" value="Cellobiose_DH-like_cyt"/>
</dbReference>
<keyword evidence="5" id="KW-1185">Reference proteome</keyword>
<evidence type="ECO:0000313" key="4">
    <source>
        <dbReference type="EMBL" id="ORY40170.1"/>
    </source>
</evidence>
<dbReference type="EMBL" id="MCGO01000036">
    <property type="protein sequence ID" value="ORY40170.1"/>
    <property type="molecule type" value="Genomic_DNA"/>
</dbReference>
<evidence type="ECO:0000313" key="5">
    <source>
        <dbReference type="Proteomes" id="UP000193642"/>
    </source>
</evidence>
<keyword evidence="2" id="KW-0732">Signal</keyword>
<dbReference type="PANTHER" id="PTHR47797:SF3">
    <property type="entry name" value="CYTOCHROME B561 DOMAIN-CONTAINING PROTEIN"/>
    <property type="match status" value="1"/>
</dbReference>